<keyword evidence="2" id="KW-1185">Reference proteome</keyword>
<dbReference type="VEuPathDB" id="VectorBase:HLOH_047421"/>
<proteinExistence type="predicted"/>
<dbReference type="Proteomes" id="UP000821853">
    <property type="component" value="Unassembled WGS sequence"/>
</dbReference>
<organism evidence="1 2">
    <name type="scientific">Haemaphysalis longicornis</name>
    <name type="common">Bush tick</name>
    <dbReference type="NCBI Taxonomy" id="44386"/>
    <lineage>
        <taxon>Eukaryota</taxon>
        <taxon>Metazoa</taxon>
        <taxon>Ecdysozoa</taxon>
        <taxon>Arthropoda</taxon>
        <taxon>Chelicerata</taxon>
        <taxon>Arachnida</taxon>
        <taxon>Acari</taxon>
        <taxon>Parasitiformes</taxon>
        <taxon>Ixodida</taxon>
        <taxon>Ixodoidea</taxon>
        <taxon>Ixodidae</taxon>
        <taxon>Haemaphysalinae</taxon>
        <taxon>Haemaphysalis</taxon>
    </lineage>
</organism>
<dbReference type="EMBL" id="JABSTR010000008">
    <property type="protein sequence ID" value="KAH9377883.1"/>
    <property type="molecule type" value="Genomic_DNA"/>
</dbReference>
<dbReference type="OrthoDB" id="7434799at2759"/>
<protein>
    <recommendedName>
        <fullName evidence="3">Nuclease HARBI1</fullName>
    </recommendedName>
</protein>
<dbReference type="AlphaFoldDB" id="A0A9J6GRT0"/>
<sequence length="112" mass="12710">MSVPCLVALIEWELDQRVYRLHKVAFLLSADAFQHQHRLTKALVHWLCERLRGELTCVQRSTASSLPVELNVLCVLRFFATGSFQGMMATHDHLATTQFTVSRCIRAVAQAI</sequence>
<name>A0A9J6GRT0_HAELO</name>
<reference evidence="1 2" key="1">
    <citation type="journal article" date="2020" name="Cell">
        <title>Large-Scale Comparative Analyses of Tick Genomes Elucidate Their Genetic Diversity and Vector Capacities.</title>
        <authorList>
            <consortium name="Tick Genome and Microbiome Consortium (TIGMIC)"/>
            <person name="Jia N."/>
            <person name="Wang J."/>
            <person name="Shi W."/>
            <person name="Du L."/>
            <person name="Sun Y."/>
            <person name="Zhan W."/>
            <person name="Jiang J.F."/>
            <person name="Wang Q."/>
            <person name="Zhang B."/>
            <person name="Ji P."/>
            <person name="Bell-Sakyi L."/>
            <person name="Cui X.M."/>
            <person name="Yuan T.T."/>
            <person name="Jiang B.G."/>
            <person name="Yang W.F."/>
            <person name="Lam T.T."/>
            <person name="Chang Q.C."/>
            <person name="Ding S.J."/>
            <person name="Wang X.J."/>
            <person name="Zhu J.G."/>
            <person name="Ruan X.D."/>
            <person name="Zhao L."/>
            <person name="Wei J.T."/>
            <person name="Ye R.Z."/>
            <person name="Que T.C."/>
            <person name="Du C.H."/>
            <person name="Zhou Y.H."/>
            <person name="Cheng J.X."/>
            <person name="Dai P.F."/>
            <person name="Guo W.B."/>
            <person name="Han X.H."/>
            <person name="Huang E.J."/>
            <person name="Li L.F."/>
            <person name="Wei W."/>
            <person name="Gao Y.C."/>
            <person name="Liu J.Z."/>
            <person name="Shao H.Z."/>
            <person name="Wang X."/>
            <person name="Wang C.C."/>
            <person name="Yang T.C."/>
            <person name="Huo Q.B."/>
            <person name="Li W."/>
            <person name="Chen H.Y."/>
            <person name="Chen S.E."/>
            <person name="Zhou L.G."/>
            <person name="Ni X.B."/>
            <person name="Tian J.H."/>
            <person name="Sheng Y."/>
            <person name="Liu T."/>
            <person name="Pan Y.S."/>
            <person name="Xia L.Y."/>
            <person name="Li J."/>
            <person name="Zhao F."/>
            <person name="Cao W.C."/>
        </authorList>
    </citation>
    <scope>NUCLEOTIDE SEQUENCE [LARGE SCALE GENOMIC DNA]</scope>
    <source>
        <strain evidence="1">HaeL-2018</strain>
    </source>
</reference>
<evidence type="ECO:0000313" key="1">
    <source>
        <dbReference type="EMBL" id="KAH9377883.1"/>
    </source>
</evidence>
<accession>A0A9J6GRT0</accession>
<comment type="caution">
    <text evidence="1">The sequence shown here is derived from an EMBL/GenBank/DDBJ whole genome shotgun (WGS) entry which is preliminary data.</text>
</comment>
<gene>
    <name evidence="1" type="ORF">HPB48_000486</name>
</gene>
<evidence type="ECO:0008006" key="3">
    <source>
        <dbReference type="Google" id="ProtNLM"/>
    </source>
</evidence>
<evidence type="ECO:0000313" key="2">
    <source>
        <dbReference type="Proteomes" id="UP000821853"/>
    </source>
</evidence>